<dbReference type="GO" id="GO:0005739">
    <property type="term" value="C:mitochondrion"/>
    <property type="evidence" value="ECO:0007669"/>
    <property type="project" value="GOC"/>
</dbReference>
<dbReference type="AlphaFoldDB" id="A0A2D1BEZ9"/>
<dbReference type="PANTHER" id="PTHR10978:SF5">
    <property type="entry name" value="SUCCINATE DEHYDROGENASE CYTOCHROME B560 SUBUNIT, MITOCHONDRIAL"/>
    <property type="match status" value="1"/>
</dbReference>
<evidence type="ECO:0000256" key="2">
    <source>
        <dbReference type="ARBA" id="ARBA00022617"/>
    </source>
</evidence>
<feature type="binding site" description="axial binding residue" evidence="8">
    <location>
        <position position="81"/>
    </location>
    <ligand>
        <name>heme</name>
        <dbReference type="ChEBI" id="CHEBI:30413"/>
        <note>ligand shared with second transmembrane subunit</note>
    </ligand>
    <ligandPart>
        <name>Fe</name>
        <dbReference type="ChEBI" id="CHEBI:18248"/>
    </ligandPart>
</feature>
<evidence type="ECO:0000256" key="5">
    <source>
        <dbReference type="ARBA" id="ARBA00022989"/>
    </source>
</evidence>
<organism evidence="10">
    <name type="scientific">Lympha mucosa</name>
    <dbReference type="NCBI Taxonomy" id="2045360"/>
    <lineage>
        <taxon>Eukaryota</taxon>
        <taxon>Rhodophyta</taxon>
        <taxon>Florideophyceae</taxon>
        <taxon>Nemaliophycidae</taxon>
        <taxon>Batrachospermales</taxon>
        <taxon>Batrachospermaceae</taxon>
        <taxon>Lympha</taxon>
    </lineage>
</organism>
<protein>
    <submittedName>
        <fullName evidence="10">Succinate dehydrogenase subunit 3</fullName>
    </submittedName>
</protein>
<evidence type="ECO:0000256" key="6">
    <source>
        <dbReference type="ARBA" id="ARBA00023004"/>
    </source>
</evidence>
<dbReference type="Pfam" id="PF01127">
    <property type="entry name" value="Sdh_cyt"/>
    <property type="match status" value="1"/>
</dbReference>
<feature type="transmembrane region" description="Helical" evidence="9">
    <location>
        <begin position="103"/>
        <end position="125"/>
    </location>
</feature>
<evidence type="ECO:0000256" key="4">
    <source>
        <dbReference type="ARBA" id="ARBA00022723"/>
    </source>
</evidence>
<sequence length="126" mass="15189">MFKTFNRPISPHITIYLPQISSLFSIWHRISGILLTTFFFLNLYLLKFNVWWLSFKLQNFSINSFIIYLILFIVIISFLYHWLNGLRHILWDFNLFLTNSSVLTTSILIITFVLIFQIITLKIFIY</sequence>
<feature type="transmembrane region" description="Helical" evidence="9">
    <location>
        <begin position="26"/>
        <end position="45"/>
    </location>
</feature>
<dbReference type="GO" id="GO:0006099">
    <property type="term" value="P:tricarboxylic acid cycle"/>
    <property type="evidence" value="ECO:0007669"/>
    <property type="project" value="InterPro"/>
</dbReference>
<evidence type="ECO:0000313" key="10">
    <source>
        <dbReference type="EMBL" id="ATN23362.1"/>
    </source>
</evidence>
<dbReference type="GeneID" id="34927480"/>
<dbReference type="InterPro" id="IPR018495">
    <property type="entry name" value="Succ_DH_cyt_bsu_CS"/>
</dbReference>
<dbReference type="GO" id="GO:0046872">
    <property type="term" value="F:metal ion binding"/>
    <property type="evidence" value="ECO:0007669"/>
    <property type="project" value="UniProtKB-KW"/>
</dbReference>
<dbReference type="PIRSF" id="PIRSF000178">
    <property type="entry name" value="SDH_cyt_b560"/>
    <property type="match status" value="1"/>
</dbReference>
<evidence type="ECO:0000256" key="3">
    <source>
        <dbReference type="ARBA" id="ARBA00022692"/>
    </source>
</evidence>
<dbReference type="InterPro" id="IPR014314">
    <property type="entry name" value="Succ_DH_cytb556"/>
</dbReference>
<dbReference type="RefSeq" id="YP_009441353.1">
    <property type="nucleotide sequence ID" value="NC_036231.1"/>
</dbReference>
<dbReference type="NCBIfam" id="TIGR02970">
    <property type="entry name" value="succ_dehyd_cytB"/>
    <property type="match status" value="1"/>
</dbReference>
<dbReference type="SUPFAM" id="SSF81343">
    <property type="entry name" value="Fumarate reductase respiratory complex transmembrane subunits"/>
    <property type="match status" value="1"/>
</dbReference>
<keyword evidence="3 9" id="KW-0812">Transmembrane</keyword>
<dbReference type="EMBL" id="MF488959">
    <property type="protein sequence ID" value="ATN23362.1"/>
    <property type="molecule type" value="Genomic_DNA"/>
</dbReference>
<comment type="cofactor">
    <cofactor evidence="8">
        <name>heme</name>
        <dbReference type="ChEBI" id="CHEBI:30413"/>
    </cofactor>
    <text evidence="8">The heme is bound between the two transmembrane subunits.</text>
</comment>
<dbReference type="PANTHER" id="PTHR10978">
    <property type="entry name" value="SUCCINATE DEHYDROGENASE CYTOCHROME B560 SUBUNIT"/>
    <property type="match status" value="1"/>
</dbReference>
<keyword evidence="10" id="KW-0496">Mitochondrion</keyword>
<evidence type="ECO:0000256" key="9">
    <source>
        <dbReference type="SAM" id="Phobius"/>
    </source>
</evidence>
<keyword evidence="7 9" id="KW-0472">Membrane</keyword>
<accession>A0A2D1BEZ9</accession>
<proteinExistence type="predicted"/>
<gene>
    <name evidence="10" type="primary">sdh3</name>
</gene>
<dbReference type="GO" id="GO:0016020">
    <property type="term" value="C:membrane"/>
    <property type="evidence" value="ECO:0007669"/>
    <property type="project" value="UniProtKB-SubCell"/>
</dbReference>
<comment type="subcellular location">
    <subcellularLocation>
        <location evidence="1">Membrane</location>
        <topology evidence="1">Multi-pass membrane protein</topology>
    </subcellularLocation>
</comment>
<keyword evidence="4 8" id="KW-0479">Metal-binding</keyword>
<keyword evidence="5 9" id="KW-1133">Transmembrane helix</keyword>
<dbReference type="Gene3D" id="1.20.1300.10">
    <property type="entry name" value="Fumarate reductase/succinate dehydrogenase, transmembrane subunit"/>
    <property type="match status" value="1"/>
</dbReference>
<keyword evidence="6 8" id="KW-0408">Iron</keyword>
<reference evidence="10" key="1">
    <citation type="submission" date="2017-07" db="EMBL/GenBank/DDBJ databases">
        <title>Mitochondrial of Lympha mucosa.</title>
        <authorList>
            <person name="Wolf D.I."/>
            <person name="Vis M.L."/>
            <person name="Evans J.R."/>
        </authorList>
    </citation>
    <scope>NUCLEOTIDE SEQUENCE</scope>
</reference>
<dbReference type="CDD" id="cd03499">
    <property type="entry name" value="SQR_TypeC_SdhC"/>
    <property type="match status" value="1"/>
</dbReference>
<name>A0A2D1BEZ9_9FLOR</name>
<dbReference type="PROSITE" id="PS01000">
    <property type="entry name" value="SDH_CYT_1"/>
    <property type="match status" value="1"/>
</dbReference>
<feature type="transmembrane region" description="Helical" evidence="9">
    <location>
        <begin position="65"/>
        <end position="83"/>
    </location>
</feature>
<evidence type="ECO:0000256" key="7">
    <source>
        <dbReference type="ARBA" id="ARBA00023136"/>
    </source>
</evidence>
<dbReference type="GO" id="GO:0006121">
    <property type="term" value="P:mitochondrial electron transport, succinate to ubiquinone"/>
    <property type="evidence" value="ECO:0007669"/>
    <property type="project" value="TreeGrafter"/>
</dbReference>
<keyword evidence="2 8" id="KW-0349">Heme</keyword>
<dbReference type="GO" id="GO:0009055">
    <property type="term" value="F:electron transfer activity"/>
    <property type="evidence" value="ECO:0007669"/>
    <property type="project" value="InterPro"/>
</dbReference>
<dbReference type="InterPro" id="IPR034804">
    <property type="entry name" value="SQR/QFR_C/D"/>
</dbReference>
<evidence type="ECO:0000256" key="8">
    <source>
        <dbReference type="PIRSR" id="PIRSR000178-1"/>
    </source>
</evidence>
<evidence type="ECO:0000256" key="1">
    <source>
        <dbReference type="ARBA" id="ARBA00004141"/>
    </source>
</evidence>
<geneLocation type="mitochondrion" evidence="10"/>
<dbReference type="InterPro" id="IPR000701">
    <property type="entry name" value="SuccDH_FuR_B_TM-su"/>
</dbReference>